<organism evidence="2 3">
    <name type="scientific">Liparis tanakae</name>
    <name type="common">Tanaka's snailfish</name>
    <dbReference type="NCBI Taxonomy" id="230148"/>
    <lineage>
        <taxon>Eukaryota</taxon>
        <taxon>Metazoa</taxon>
        <taxon>Chordata</taxon>
        <taxon>Craniata</taxon>
        <taxon>Vertebrata</taxon>
        <taxon>Euteleostomi</taxon>
        <taxon>Actinopterygii</taxon>
        <taxon>Neopterygii</taxon>
        <taxon>Teleostei</taxon>
        <taxon>Neoteleostei</taxon>
        <taxon>Acanthomorphata</taxon>
        <taxon>Eupercaria</taxon>
        <taxon>Perciformes</taxon>
        <taxon>Cottioidei</taxon>
        <taxon>Cottales</taxon>
        <taxon>Liparidae</taxon>
        <taxon>Liparis</taxon>
    </lineage>
</organism>
<dbReference type="AlphaFoldDB" id="A0A4Z2HDX0"/>
<protein>
    <submittedName>
        <fullName evidence="2">Uncharacterized protein</fullName>
    </submittedName>
</protein>
<feature type="region of interest" description="Disordered" evidence="1">
    <location>
        <begin position="97"/>
        <end position="117"/>
    </location>
</feature>
<sequence>MLTDTRLSRFRRHHCSTSGVQVALKKARRTFDPEQARKTAASCSRKPVLPPSNSLSDSSTTSHSTLTANRRQPSLVGEMTTALKPRLAGCCSWASSGRQNAKVFPDPVGAQARSSRP</sequence>
<feature type="region of interest" description="Disordered" evidence="1">
    <location>
        <begin position="18"/>
        <end position="76"/>
    </location>
</feature>
<dbReference type="Proteomes" id="UP000314294">
    <property type="component" value="Unassembled WGS sequence"/>
</dbReference>
<evidence type="ECO:0000256" key="1">
    <source>
        <dbReference type="SAM" id="MobiDB-lite"/>
    </source>
</evidence>
<proteinExistence type="predicted"/>
<dbReference type="EMBL" id="SRLO01000272">
    <property type="protein sequence ID" value="TNN63465.1"/>
    <property type="molecule type" value="Genomic_DNA"/>
</dbReference>
<gene>
    <name evidence="2" type="ORF">EYF80_026315</name>
</gene>
<comment type="caution">
    <text evidence="2">The sequence shown here is derived from an EMBL/GenBank/DDBJ whole genome shotgun (WGS) entry which is preliminary data.</text>
</comment>
<feature type="compositionally biased region" description="Low complexity" evidence="1">
    <location>
        <begin position="51"/>
        <end position="67"/>
    </location>
</feature>
<reference evidence="2 3" key="1">
    <citation type="submission" date="2019-03" db="EMBL/GenBank/DDBJ databases">
        <title>First draft genome of Liparis tanakae, snailfish: a comprehensive survey of snailfish specific genes.</title>
        <authorList>
            <person name="Kim W."/>
            <person name="Song I."/>
            <person name="Jeong J.-H."/>
            <person name="Kim D."/>
            <person name="Kim S."/>
            <person name="Ryu S."/>
            <person name="Song J.Y."/>
            <person name="Lee S.K."/>
        </authorList>
    </citation>
    <scope>NUCLEOTIDE SEQUENCE [LARGE SCALE GENOMIC DNA]</scope>
    <source>
        <tissue evidence="2">Muscle</tissue>
    </source>
</reference>
<evidence type="ECO:0000313" key="2">
    <source>
        <dbReference type="EMBL" id="TNN63465.1"/>
    </source>
</evidence>
<keyword evidence="3" id="KW-1185">Reference proteome</keyword>
<accession>A0A4Z2HDX0</accession>
<name>A0A4Z2HDX0_9TELE</name>
<evidence type="ECO:0000313" key="3">
    <source>
        <dbReference type="Proteomes" id="UP000314294"/>
    </source>
</evidence>